<reference evidence="1" key="1">
    <citation type="submission" date="2014-11" db="EMBL/GenBank/DDBJ databases">
        <authorList>
            <person name="Amaro Gonzalez C."/>
        </authorList>
    </citation>
    <scope>NUCLEOTIDE SEQUENCE</scope>
</reference>
<name>A0A0E9PFG6_ANGAN</name>
<dbReference type="AlphaFoldDB" id="A0A0E9PFG6"/>
<sequence>MLCECARAVKSTWGTGEGARHSGSINRSGSSGEAAVDSLRPLSLWQTVFCLTSYLERVH</sequence>
<evidence type="ECO:0000313" key="1">
    <source>
        <dbReference type="EMBL" id="JAH02608.1"/>
    </source>
</evidence>
<reference evidence="1" key="2">
    <citation type="journal article" date="2015" name="Fish Shellfish Immunol.">
        <title>Early steps in the European eel (Anguilla anguilla)-Vibrio vulnificus interaction in the gills: Role of the RtxA13 toxin.</title>
        <authorList>
            <person name="Callol A."/>
            <person name="Pajuelo D."/>
            <person name="Ebbesson L."/>
            <person name="Teles M."/>
            <person name="MacKenzie S."/>
            <person name="Amaro C."/>
        </authorList>
    </citation>
    <scope>NUCLEOTIDE SEQUENCE</scope>
</reference>
<protein>
    <submittedName>
        <fullName evidence="1">Uncharacterized protein</fullName>
    </submittedName>
</protein>
<organism evidence="1">
    <name type="scientific">Anguilla anguilla</name>
    <name type="common">European freshwater eel</name>
    <name type="synonym">Muraena anguilla</name>
    <dbReference type="NCBI Taxonomy" id="7936"/>
    <lineage>
        <taxon>Eukaryota</taxon>
        <taxon>Metazoa</taxon>
        <taxon>Chordata</taxon>
        <taxon>Craniata</taxon>
        <taxon>Vertebrata</taxon>
        <taxon>Euteleostomi</taxon>
        <taxon>Actinopterygii</taxon>
        <taxon>Neopterygii</taxon>
        <taxon>Teleostei</taxon>
        <taxon>Anguilliformes</taxon>
        <taxon>Anguillidae</taxon>
        <taxon>Anguilla</taxon>
    </lineage>
</organism>
<dbReference type="EMBL" id="GBXM01105969">
    <property type="protein sequence ID" value="JAH02608.1"/>
    <property type="molecule type" value="Transcribed_RNA"/>
</dbReference>
<accession>A0A0E9PFG6</accession>
<proteinExistence type="predicted"/>